<gene>
    <name evidence="2" type="ORF">MANY_42890</name>
</gene>
<evidence type="ECO:0000256" key="1">
    <source>
        <dbReference type="SAM" id="SignalP"/>
    </source>
</evidence>
<reference evidence="2 3" key="1">
    <citation type="journal article" date="2019" name="Emerg. Microbes Infect.">
        <title>Comprehensive subspecies identification of 175 nontuberculous mycobacteria species based on 7547 genomic profiles.</title>
        <authorList>
            <person name="Matsumoto Y."/>
            <person name="Kinjo T."/>
            <person name="Motooka D."/>
            <person name="Nabeya D."/>
            <person name="Jung N."/>
            <person name="Uechi K."/>
            <person name="Horii T."/>
            <person name="Iida T."/>
            <person name="Fujita J."/>
            <person name="Nakamura S."/>
        </authorList>
    </citation>
    <scope>NUCLEOTIDE SEQUENCE [LARGE SCALE GENOMIC DNA]</scope>
    <source>
        <strain evidence="2 3">JCM 30275</strain>
    </source>
</reference>
<dbReference type="EMBL" id="AP022620">
    <property type="protein sequence ID" value="BBZ78952.1"/>
    <property type="molecule type" value="Genomic_DNA"/>
</dbReference>
<protein>
    <recommendedName>
        <fullName evidence="4">Secreted protein</fullName>
    </recommendedName>
</protein>
<accession>A0A6N4WGA4</accession>
<dbReference type="AlphaFoldDB" id="A0A6N4WGA4"/>
<feature type="signal peptide" evidence="1">
    <location>
        <begin position="1"/>
        <end position="15"/>
    </location>
</feature>
<dbReference type="KEGG" id="many:MANY_42890"/>
<feature type="chain" id="PRO_5038372299" description="Secreted protein" evidence="1">
    <location>
        <begin position="16"/>
        <end position="92"/>
    </location>
</feature>
<evidence type="ECO:0000313" key="3">
    <source>
        <dbReference type="Proteomes" id="UP000467249"/>
    </source>
</evidence>
<keyword evidence="3" id="KW-1185">Reference proteome</keyword>
<proteinExistence type="predicted"/>
<evidence type="ECO:0008006" key="4">
    <source>
        <dbReference type="Google" id="ProtNLM"/>
    </source>
</evidence>
<evidence type="ECO:0000313" key="2">
    <source>
        <dbReference type="EMBL" id="BBZ78952.1"/>
    </source>
</evidence>
<dbReference type="Proteomes" id="UP000467249">
    <property type="component" value="Chromosome"/>
</dbReference>
<name>A0A6N4WGA4_9MYCO</name>
<organism evidence="2 3">
    <name type="scientific">Mycolicibacterium anyangense</name>
    <dbReference type="NCBI Taxonomy" id="1431246"/>
    <lineage>
        <taxon>Bacteria</taxon>
        <taxon>Bacillati</taxon>
        <taxon>Actinomycetota</taxon>
        <taxon>Actinomycetes</taxon>
        <taxon>Mycobacteriales</taxon>
        <taxon>Mycobacteriaceae</taxon>
        <taxon>Mycolicibacterium</taxon>
    </lineage>
</organism>
<sequence length="92" mass="9741">MVAIAWASWSRPSAAATGAPVVAASVRHAIVAMTLAARRRAVATGVGTVALSVSDIDYSNIHFSHSNHTVNFRNNRMTVRARGCHNRVAGLC</sequence>
<keyword evidence="1" id="KW-0732">Signal</keyword>